<protein>
    <submittedName>
        <fullName evidence="2">Putative reverse transcriptase domain-containing protein</fullName>
    </submittedName>
</protein>
<gene>
    <name evidence="2" type="ORF">Tci_015699</name>
</gene>
<keyword evidence="2" id="KW-0808">Transferase</keyword>
<accession>A0A6L2K2U4</accession>
<dbReference type="GO" id="GO:0003964">
    <property type="term" value="F:RNA-directed DNA polymerase activity"/>
    <property type="evidence" value="ECO:0007669"/>
    <property type="project" value="UniProtKB-KW"/>
</dbReference>
<evidence type="ECO:0000313" key="2">
    <source>
        <dbReference type="EMBL" id="GEU43721.1"/>
    </source>
</evidence>
<dbReference type="EMBL" id="BKCJ010001746">
    <property type="protein sequence ID" value="GEU43721.1"/>
    <property type="molecule type" value="Genomic_DNA"/>
</dbReference>
<feature type="compositionally biased region" description="Basic residues" evidence="1">
    <location>
        <begin position="149"/>
        <end position="159"/>
    </location>
</feature>
<comment type="caution">
    <text evidence="2">The sequence shown here is derived from an EMBL/GenBank/DDBJ whole genome shotgun (WGS) entry which is preliminary data.</text>
</comment>
<evidence type="ECO:0000256" key="1">
    <source>
        <dbReference type="SAM" id="MobiDB-lite"/>
    </source>
</evidence>
<proteinExistence type="predicted"/>
<organism evidence="2">
    <name type="scientific">Tanacetum cinerariifolium</name>
    <name type="common">Dalmatian daisy</name>
    <name type="synonym">Chrysanthemum cinerariifolium</name>
    <dbReference type="NCBI Taxonomy" id="118510"/>
    <lineage>
        <taxon>Eukaryota</taxon>
        <taxon>Viridiplantae</taxon>
        <taxon>Streptophyta</taxon>
        <taxon>Embryophyta</taxon>
        <taxon>Tracheophyta</taxon>
        <taxon>Spermatophyta</taxon>
        <taxon>Magnoliopsida</taxon>
        <taxon>eudicotyledons</taxon>
        <taxon>Gunneridae</taxon>
        <taxon>Pentapetalae</taxon>
        <taxon>asterids</taxon>
        <taxon>campanulids</taxon>
        <taxon>Asterales</taxon>
        <taxon>Asteraceae</taxon>
        <taxon>Asteroideae</taxon>
        <taxon>Anthemideae</taxon>
        <taxon>Anthemidinae</taxon>
        <taxon>Tanacetum</taxon>
    </lineage>
</organism>
<feature type="region of interest" description="Disordered" evidence="1">
    <location>
        <begin position="147"/>
        <end position="170"/>
    </location>
</feature>
<sequence length="170" mass="19937">MRQPKRSFKSKAEFKPLVIIKRDADVRRKPLKFQVGDKVMLKVSPWKGVIHFGKRGKLNTRFRITFHVSNLKKSLSNEPLANPLDEIHIDDKLYFVEELVEIMDREVKRLKQSRIQLSKFDGTLREVLSSHRNVKINFGRSIRISSQKPHPRQVTHLKPCRQDSFNGGRL</sequence>
<reference evidence="2" key="1">
    <citation type="journal article" date="2019" name="Sci. Rep.">
        <title>Draft genome of Tanacetum cinerariifolium, the natural source of mosquito coil.</title>
        <authorList>
            <person name="Yamashiro T."/>
            <person name="Shiraishi A."/>
            <person name="Satake H."/>
            <person name="Nakayama K."/>
        </authorList>
    </citation>
    <scope>NUCLEOTIDE SEQUENCE</scope>
</reference>
<dbReference type="PANTHER" id="PTHR46148">
    <property type="entry name" value="CHROMO DOMAIN-CONTAINING PROTEIN"/>
    <property type="match status" value="1"/>
</dbReference>
<name>A0A6L2K2U4_TANCI</name>
<dbReference type="AlphaFoldDB" id="A0A6L2K2U4"/>
<dbReference type="PANTHER" id="PTHR46148:SF59">
    <property type="entry name" value="NUCLEOTIDYLTRANSFERASE, RIBONUCLEASE H"/>
    <property type="match status" value="1"/>
</dbReference>
<keyword evidence="2" id="KW-0548">Nucleotidyltransferase</keyword>
<keyword evidence="2" id="KW-0695">RNA-directed DNA polymerase</keyword>